<accession>A0A2M8G1F0</accession>
<name>A0A2M8G1F0_9BACT</name>
<dbReference type="SUPFAM" id="SSF53098">
    <property type="entry name" value="Ribonuclease H-like"/>
    <property type="match status" value="1"/>
</dbReference>
<dbReference type="Proteomes" id="UP000229674">
    <property type="component" value="Unassembled WGS sequence"/>
</dbReference>
<evidence type="ECO:0000313" key="3">
    <source>
        <dbReference type="Proteomes" id="UP000229674"/>
    </source>
</evidence>
<feature type="domain" description="YprB ribonuclease H-like" evidence="1">
    <location>
        <begin position="30"/>
        <end position="154"/>
    </location>
</feature>
<dbReference type="InterPro" id="IPR036397">
    <property type="entry name" value="RNaseH_sf"/>
</dbReference>
<protein>
    <recommendedName>
        <fullName evidence="1">YprB ribonuclease H-like domain-containing protein</fullName>
    </recommendedName>
</protein>
<reference evidence="3" key="1">
    <citation type="submission" date="2017-09" db="EMBL/GenBank/DDBJ databases">
        <title>Depth-based differentiation of microbial function through sediment-hosted aquifers and enrichment of novel symbionts in the deep terrestrial subsurface.</title>
        <authorList>
            <person name="Probst A.J."/>
            <person name="Ladd B."/>
            <person name="Jarett J.K."/>
            <person name="Geller-Mcgrath D.E."/>
            <person name="Sieber C.M.K."/>
            <person name="Emerson J.B."/>
            <person name="Anantharaman K."/>
            <person name="Thomas B.C."/>
            <person name="Malmstrom R."/>
            <person name="Stieglmeier M."/>
            <person name="Klingl A."/>
            <person name="Woyke T."/>
            <person name="Ryan C.M."/>
            <person name="Banfield J.F."/>
        </authorList>
    </citation>
    <scope>NUCLEOTIDE SEQUENCE [LARGE SCALE GENOMIC DNA]</scope>
</reference>
<dbReference type="Pfam" id="PF13482">
    <property type="entry name" value="RNase_H_2"/>
    <property type="match status" value="1"/>
</dbReference>
<evidence type="ECO:0000313" key="2">
    <source>
        <dbReference type="EMBL" id="PJC65441.1"/>
    </source>
</evidence>
<dbReference type="EMBL" id="PFQX01000026">
    <property type="protein sequence ID" value="PJC65441.1"/>
    <property type="molecule type" value="Genomic_DNA"/>
</dbReference>
<gene>
    <name evidence="2" type="ORF">CO020_00660</name>
</gene>
<dbReference type="GO" id="GO:0003676">
    <property type="term" value="F:nucleic acid binding"/>
    <property type="evidence" value="ECO:0007669"/>
    <property type="project" value="InterPro"/>
</dbReference>
<dbReference type="Gene3D" id="3.30.420.10">
    <property type="entry name" value="Ribonuclease H-like superfamily/Ribonuclease H"/>
    <property type="match status" value="1"/>
</dbReference>
<dbReference type="InterPro" id="IPR012337">
    <property type="entry name" value="RNaseH-like_sf"/>
</dbReference>
<dbReference type="InterPro" id="IPR038720">
    <property type="entry name" value="YprB_RNase_H-like_dom"/>
</dbReference>
<comment type="caution">
    <text evidence="2">The sequence shown here is derived from an EMBL/GenBank/DDBJ whole genome shotgun (WGS) entry which is preliminary data.</text>
</comment>
<organism evidence="2 3">
    <name type="scientific">Candidatus Colwellbacteria bacterium CG_4_9_14_0_2_um_filter_50_12</name>
    <dbReference type="NCBI Taxonomy" id="1974538"/>
    <lineage>
        <taxon>Bacteria</taxon>
        <taxon>Candidatus Colwelliibacteriota</taxon>
    </lineage>
</organism>
<sequence>MKDELVIDIETKNTFADVGGKENLRDLDVSFVGVYSYTQDRLLSFRDHQLKELEEVLKNARRIVGFSVNRFDIPVLEKYFEFNLKAVPVLDLLDEVELATGHRISLDLLAKANIGAGKTNHSLDAITFYAAGDWESLEKYCLNDVTITRDLYELAKKQGYLMIPERNSSGALAQVHLDPSRLFFEDENSLF</sequence>
<dbReference type="AlphaFoldDB" id="A0A2M8G1F0"/>
<proteinExistence type="predicted"/>
<evidence type="ECO:0000259" key="1">
    <source>
        <dbReference type="Pfam" id="PF13482"/>
    </source>
</evidence>